<proteinExistence type="predicted"/>
<dbReference type="Proteomes" id="UP001157502">
    <property type="component" value="Chromosome 19"/>
</dbReference>
<evidence type="ECO:0000313" key="2">
    <source>
        <dbReference type="Proteomes" id="UP001157502"/>
    </source>
</evidence>
<comment type="caution">
    <text evidence="1">The sequence shown here is derived from an EMBL/GenBank/DDBJ whole genome shotgun (WGS) entry which is preliminary data.</text>
</comment>
<name>A0ACC2G0S4_DALPE</name>
<dbReference type="EMBL" id="CM055746">
    <property type="protein sequence ID" value="KAJ7997176.1"/>
    <property type="molecule type" value="Genomic_DNA"/>
</dbReference>
<evidence type="ECO:0000313" key="1">
    <source>
        <dbReference type="EMBL" id="KAJ7997176.1"/>
    </source>
</evidence>
<sequence>MSESASNGAESIQSHPFTLADLQASLQSLRSGLVAELTSVLETQLNSAIEAAVTHAVEAALAALSSMLEGIRSTAEQQGRRMDAFEHDVCDYSDRIVALEETVARLSSENQQLKDKTDDLESRSRRCNLRIVGIPEKMERGDPVGFMTGFFTEVLGTTLVPAPLKLDRAHRIGAPPTPDGVNPKPRVFIVRFHNFQDKERVLRRQSRDQLIFRGSKVFIFPDLTSSVAKKRALFLAIKRWLSEKKVKFSLRFPARLFLEHAGERLTFASHEDAQRWFDPWPFRLPIRWA</sequence>
<organism evidence="1 2">
    <name type="scientific">Dallia pectoralis</name>
    <name type="common">Alaska blackfish</name>
    <dbReference type="NCBI Taxonomy" id="75939"/>
    <lineage>
        <taxon>Eukaryota</taxon>
        <taxon>Metazoa</taxon>
        <taxon>Chordata</taxon>
        <taxon>Craniata</taxon>
        <taxon>Vertebrata</taxon>
        <taxon>Euteleostomi</taxon>
        <taxon>Actinopterygii</taxon>
        <taxon>Neopterygii</taxon>
        <taxon>Teleostei</taxon>
        <taxon>Protacanthopterygii</taxon>
        <taxon>Esociformes</taxon>
        <taxon>Umbridae</taxon>
        <taxon>Dallia</taxon>
    </lineage>
</organism>
<keyword evidence="2" id="KW-1185">Reference proteome</keyword>
<protein>
    <submittedName>
        <fullName evidence="1">Uncharacterized protein</fullName>
    </submittedName>
</protein>
<reference evidence="1" key="1">
    <citation type="submission" date="2021-05" db="EMBL/GenBank/DDBJ databases">
        <authorList>
            <person name="Pan Q."/>
            <person name="Jouanno E."/>
            <person name="Zahm M."/>
            <person name="Klopp C."/>
            <person name="Cabau C."/>
            <person name="Louis A."/>
            <person name="Berthelot C."/>
            <person name="Parey E."/>
            <person name="Roest Crollius H."/>
            <person name="Montfort J."/>
            <person name="Robinson-Rechavi M."/>
            <person name="Bouchez O."/>
            <person name="Lampietro C."/>
            <person name="Lopez Roques C."/>
            <person name="Donnadieu C."/>
            <person name="Postlethwait J."/>
            <person name="Bobe J."/>
            <person name="Dillon D."/>
            <person name="Chandos A."/>
            <person name="von Hippel F."/>
            <person name="Guiguen Y."/>
        </authorList>
    </citation>
    <scope>NUCLEOTIDE SEQUENCE</scope>
    <source>
        <strain evidence="1">YG-Jan2019</strain>
    </source>
</reference>
<accession>A0ACC2G0S4</accession>
<gene>
    <name evidence="1" type="ORF">DPEC_G00226240</name>
</gene>